<evidence type="ECO:0000256" key="1">
    <source>
        <dbReference type="ARBA" id="ARBA00022664"/>
    </source>
</evidence>
<feature type="compositionally biased region" description="Polar residues" evidence="3">
    <location>
        <begin position="47"/>
        <end position="56"/>
    </location>
</feature>
<dbReference type="OrthoDB" id="4509994at2759"/>
<accession>A0A284QLJ5</accession>
<dbReference type="Gene3D" id="4.10.60.10">
    <property type="entry name" value="Zinc finger, CCHC-type"/>
    <property type="match status" value="1"/>
</dbReference>
<evidence type="ECO:0000313" key="6">
    <source>
        <dbReference type="Proteomes" id="UP000219338"/>
    </source>
</evidence>
<evidence type="ECO:0000256" key="2">
    <source>
        <dbReference type="PROSITE-ProRule" id="PRU00047"/>
    </source>
</evidence>
<sequence length="146" mass="16390">MTGFNMPHSYQEWKARVTVMYEEHQKKWVFDQTTGTSHETHPLQKGHGNTATSNNKAGGITSSSLAKLASTAMNCDAAPGKWTTYGRAGQPMDIGKLQAEGRCFRCHEKGHLGKDCSKKWEYKDIRSVQTAPKQEKMESKVKEVKE</sequence>
<dbReference type="InterPro" id="IPR036875">
    <property type="entry name" value="Znf_CCHC_sf"/>
</dbReference>
<keyword evidence="2" id="KW-0862">Zinc</keyword>
<feature type="region of interest" description="Disordered" evidence="3">
    <location>
        <begin position="33"/>
        <end position="58"/>
    </location>
</feature>
<reference evidence="6" key="1">
    <citation type="journal article" date="2017" name="Nat. Ecol. Evol.">
        <title>Genome expansion and lineage-specific genetic innovations in the forest pathogenic fungi Armillaria.</title>
        <authorList>
            <person name="Sipos G."/>
            <person name="Prasanna A.N."/>
            <person name="Walter M.C."/>
            <person name="O'Connor E."/>
            <person name="Balint B."/>
            <person name="Krizsan K."/>
            <person name="Kiss B."/>
            <person name="Hess J."/>
            <person name="Varga T."/>
            <person name="Slot J."/>
            <person name="Riley R."/>
            <person name="Boka B."/>
            <person name="Rigling D."/>
            <person name="Barry K."/>
            <person name="Lee J."/>
            <person name="Mihaltcheva S."/>
            <person name="LaButti K."/>
            <person name="Lipzen A."/>
            <person name="Waldron R."/>
            <person name="Moloney N.M."/>
            <person name="Sperisen C."/>
            <person name="Kredics L."/>
            <person name="Vagvoelgyi C."/>
            <person name="Patrignani A."/>
            <person name="Fitzpatrick D."/>
            <person name="Nagy I."/>
            <person name="Doyle S."/>
            <person name="Anderson J.B."/>
            <person name="Grigoriev I.V."/>
            <person name="Gueldener U."/>
            <person name="Muensterkoetter M."/>
            <person name="Nagy L.G."/>
        </authorList>
    </citation>
    <scope>NUCLEOTIDE SEQUENCE [LARGE SCALE GENOMIC DNA]</scope>
    <source>
        <strain evidence="6">C18/9</strain>
    </source>
</reference>
<dbReference type="EMBL" id="FUEG01000001">
    <property type="protein sequence ID" value="SJK97324.1"/>
    <property type="molecule type" value="Genomic_DNA"/>
</dbReference>
<protein>
    <recommendedName>
        <fullName evidence="4">CCHC-type domain-containing protein</fullName>
    </recommendedName>
</protein>
<dbReference type="GO" id="GO:0003676">
    <property type="term" value="F:nucleic acid binding"/>
    <property type="evidence" value="ECO:0007669"/>
    <property type="project" value="InterPro"/>
</dbReference>
<dbReference type="InterPro" id="IPR001878">
    <property type="entry name" value="Znf_CCHC"/>
</dbReference>
<evidence type="ECO:0000313" key="5">
    <source>
        <dbReference type="EMBL" id="SJK97324.1"/>
    </source>
</evidence>
<evidence type="ECO:0000256" key="3">
    <source>
        <dbReference type="SAM" id="MobiDB-lite"/>
    </source>
</evidence>
<dbReference type="PROSITE" id="PS50158">
    <property type="entry name" value="ZF_CCHC"/>
    <property type="match status" value="1"/>
</dbReference>
<keyword evidence="2" id="KW-0479">Metal-binding</keyword>
<dbReference type="GO" id="GO:0006397">
    <property type="term" value="P:mRNA processing"/>
    <property type="evidence" value="ECO:0007669"/>
    <property type="project" value="UniProtKB-KW"/>
</dbReference>
<proteinExistence type="predicted"/>
<gene>
    <name evidence="5" type="ORF">ARMOST_00576</name>
</gene>
<dbReference type="SUPFAM" id="SSF57756">
    <property type="entry name" value="Retrovirus zinc finger-like domains"/>
    <property type="match status" value="1"/>
</dbReference>
<dbReference type="AlphaFoldDB" id="A0A284QLJ5"/>
<dbReference type="Proteomes" id="UP000219338">
    <property type="component" value="Unassembled WGS sequence"/>
</dbReference>
<keyword evidence="2" id="KW-0863">Zinc-finger</keyword>
<keyword evidence="6" id="KW-1185">Reference proteome</keyword>
<dbReference type="GO" id="GO:0008270">
    <property type="term" value="F:zinc ion binding"/>
    <property type="evidence" value="ECO:0007669"/>
    <property type="project" value="UniProtKB-KW"/>
</dbReference>
<keyword evidence="1" id="KW-0507">mRNA processing</keyword>
<evidence type="ECO:0000259" key="4">
    <source>
        <dbReference type="PROSITE" id="PS50158"/>
    </source>
</evidence>
<feature type="domain" description="CCHC-type" evidence="4">
    <location>
        <begin position="102"/>
        <end position="118"/>
    </location>
</feature>
<organism evidence="5 6">
    <name type="scientific">Armillaria ostoyae</name>
    <name type="common">Armillaria root rot fungus</name>
    <dbReference type="NCBI Taxonomy" id="47428"/>
    <lineage>
        <taxon>Eukaryota</taxon>
        <taxon>Fungi</taxon>
        <taxon>Dikarya</taxon>
        <taxon>Basidiomycota</taxon>
        <taxon>Agaricomycotina</taxon>
        <taxon>Agaricomycetes</taxon>
        <taxon>Agaricomycetidae</taxon>
        <taxon>Agaricales</taxon>
        <taxon>Marasmiineae</taxon>
        <taxon>Physalacriaceae</taxon>
        <taxon>Armillaria</taxon>
    </lineage>
</organism>
<name>A0A284QLJ5_ARMOS</name>